<sequence>MNEVISDVAAGYVTVTAARDLYKVAVIEDAGGYSIDERATKALREAR</sequence>
<evidence type="ECO:0000313" key="2">
    <source>
        <dbReference type="EMBL" id="BDZ47713.1"/>
    </source>
</evidence>
<dbReference type="RefSeq" id="WP_286277571.1">
    <property type="nucleotide sequence ID" value="NZ_AP027731.1"/>
</dbReference>
<evidence type="ECO:0000313" key="1">
    <source>
        <dbReference type="EMBL" id="BDZ44102.1"/>
    </source>
</evidence>
<reference evidence="2" key="3">
    <citation type="submission" date="2023-02" db="EMBL/GenBank/DDBJ databases">
        <authorList>
            <person name="Sun Q."/>
            <person name="Mori K."/>
        </authorList>
    </citation>
    <scope>NUCLEOTIDE SEQUENCE</scope>
    <source>
        <strain evidence="2">NBRC 108725</strain>
    </source>
</reference>
<organism evidence="2 3">
    <name type="scientific">Naasia aerilata</name>
    <dbReference type="NCBI Taxonomy" id="1162966"/>
    <lineage>
        <taxon>Bacteria</taxon>
        <taxon>Bacillati</taxon>
        <taxon>Actinomycetota</taxon>
        <taxon>Actinomycetes</taxon>
        <taxon>Micrococcales</taxon>
        <taxon>Microbacteriaceae</taxon>
        <taxon>Naasia</taxon>
    </lineage>
</organism>
<dbReference type="EMBL" id="AP027731">
    <property type="protein sequence ID" value="BDZ44102.1"/>
    <property type="molecule type" value="Genomic_DNA"/>
</dbReference>
<dbReference type="EMBL" id="AP027731">
    <property type="protein sequence ID" value="BDZ47713.1"/>
    <property type="molecule type" value="Genomic_DNA"/>
</dbReference>
<accession>A0ABM8GH89</accession>
<reference evidence="2" key="1">
    <citation type="journal article" date="2014" name="Int. J. Syst. Evol. Microbiol.">
        <title>Complete genome of a new Firmicutes species belonging to the dominant human colonic microbiota ('Ruminococcus bicirculans') reveals two chromosomes and a selective capacity to utilize plant glucans.</title>
        <authorList>
            <consortium name="NISC Comparative Sequencing Program"/>
            <person name="Wegmann U."/>
            <person name="Louis P."/>
            <person name="Goesmann A."/>
            <person name="Henrissat B."/>
            <person name="Duncan S.H."/>
            <person name="Flint H.J."/>
        </authorList>
    </citation>
    <scope>NUCLEOTIDE SEQUENCE</scope>
    <source>
        <strain evidence="2">NBRC 108725</strain>
    </source>
</reference>
<dbReference type="Proteomes" id="UP001321498">
    <property type="component" value="Chromosome"/>
</dbReference>
<name>A0ABM8GH89_9MICO</name>
<evidence type="ECO:0000313" key="3">
    <source>
        <dbReference type="Proteomes" id="UP001321498"/>
    </source>
</evidence>
<reference evidence="3" key="2">
    <citation type="journal article" date="2019" name="Int. J. Syst. Evol. Microbiol.">
        <title>The Global Catalogue of Microorganisms (GCM) 10K type strain sequencing project: providing services to taxonomists for standard genome sequencing and annotation.</title>
        <authorList>
            <consortium name="The Broad Institute Genomics Platform"/>
            <consortium name="The Broad Institute Genome Sequencing Center for Infectious Disease"/>
            <person name="Wu L."/>
            <person name="Ma J."/>
        </authorList>
    </citation>
    <scope>NUCLEOTIDE SEQUENCE [LARGE SCALE GENOMIC DNA]</scope>
    <source>
        <strain evidence="3">NBRC 108725</strain>
    </source>
</reference>
<keyword evidence="3" id="KW-1185">Reference proteome</keyword>
<proteinExistence type="predicted"/>
<protein>
    <submittedName>
        <fullName evidence="2">Uncharacterized protein</fullName>
    </submittedName>
</protein>
<gene>
    <name evidence="1" type="ORF">GCM10025866_00110</name>
    <name evidence="2" type="ORF">GCM10025866_36220</name>
</gene>